<protein>
    <submittedName>
        <fullName evidence="2">Aspartyl/Asparaginyl beta-hydroxylase</fullName>
    </submittedName>
</protein>
<dbReference type="HOGENOM" id="CLU_092409_0_0_10"/>
<dbReference type="Proteomes" id="UP000007590">
    <property type="component" value="Chromosome"/>
</dbReference>
<evidence type="ECO:0000313" key="3">
    <source>
        <dbReference type="Proteomes" id="UP000007590"/>
    </source>
</evidence>
<dbReference type="RefSeq" id="WP_014680932.1">
    <property type="nucleotide sequence ID" value="NC_017770.1"/>
</dbReference>
<proteinExistence type="predicted"/>
<dbReference type="eggNOG" id="COG3555">
    <property type="taxonomic scope" value="Bacteria"/>
</dbReference>
<name>H8KRR7_SOLCM</name>
<dbReference type="InterPro" id="IPR027443">
    <property type="entry name" value="IPNS-like_sf"/>
</dbReference>
<sequence length="230" mass="26576">MNDFFRLPFFFDEDKLVKDLEKCLSLNWTDHFNQRDYNGDWKSISLRSISGNITDANAHPGAEYKDTALLQQCSYFAEVIESINCEKEAIRLLSLTPGSIIKTHVDQELGYSDGYFRLHIPIQTNPDVDFIVNSNDLRMKPGECWYANFSLPHSVANRGTINRIHLVIDCKRNNWSDEVFAESGYCFDLEKQMQSKKQDPETMAKMITELERMDTDTARQLIDQLRSSAV</sequence>
<dbReference type="STRING" id="929556.Solca_2671"/>
<gene>
    <name evidence="2" type="ordered locus">Solca_2671</name>
</gene>
<dbReference type="AlphaFoldDB" id="H8KRR7"/>
<evidence type="ECO:0000313" key="2">
    <source>
        <dbReference type="EMBL" id="AFD07705.1"/>
    </source>
</evidence>
<evidence type="ECO:0000259" key="1">
    <source>
        <dbReference type="Pfam" id="PF05118"/>
    </source>
</evidence>
<dbReference type="InterPro" id="IPR007803">
    <property type="entry name" value="Asp/Arg/Pro-Hydrxlase"/>
</dbReference>
<keyword evidence="3" id="KW-1185">Reference proteome</keyword>
<dbReference type="EMBL" id="CP003349">
    <property type="protein sequence ID" value="AFD07705.1"/>
    <property type="molecule type" value="Genomic_DNA"/>
</dbReference>
<dbReference type="Pfam" id="PF05118">
    <property type="entry name" value="Asp_Arg_Hydrox"/>
    <property type="match status" value="1"/>
</dbReference>
<dbReference type="Gene3D" id="2.60.120.330">
    <property type="entry name" value="B-lactam Antibiotic, Isopenicillin N Synthase, Chain"/>
    <property type="match status" value="1"/>
</dbReference>
<reference evidence="2" key="1">
    <citation type="submission" date="2012-02" db="EMBL/GenBank/DDBJ databases">
        <title>The complete genome of Solitalea canadensis DSM 3403.</title>
        <authorList>
            <consortium name="US DOE Joint Genome Institute (JGI-PGF)"/>
            <person name="Lucas S."/>
            <person name="Copeland A."/>
            <person name="Lapidus A."/>
            <person name="Glavina del Rio T."/>
            <person name="Dalin E."/>
            <person name="Tice H."/>
            <person name="Bruce D."/>
            <person name="Goodwin L."/>
            <person name="Pitluck S."/>
            <person name="Peters L."/>
            <person name="Ovchinnikova G."/>
            <person name="Lu M."/>
            <person name="Kyrpides N."/>
            <person name="Mavromatis K."/>
            <person name="Ivanova N."/>
            <person name="Brettin T."/>
            <person name="Detter J.C."/>
            <person name="Han C."/>
            <person name="Larimer F."/>
            <person name="Land M."/>
            <person name="Hauser L."/>
            <person name="Markowitz V."/>
            <person name="Cheng J.-F."/>
            <person name="Hugenholtz P."/>
            <person name="Woyke T."/>
            <person name="Wu D."/>
            <person name="Spring S."/>
            <person name="Schroeder M."/>
            <person name="Kopitz M."/>
            <person name="Brambilla E."/>
            <person name="Klenk H.-P."/>
            <person name="Eisen J.A."/>
        </authorList>
    </citation>
    <scope>NUCLEOTIDE SEQUENCE</scope>
    <source>
        <strain evidence="2">DSM 3403</strain>
    </source>
</reference>
<accession>H8KRR7</accession>
<feature type="domain" description="Aspartyl/asparaginy/proline hydroxylase" evidence="1">
    <location>
        <begin position="29"/>
        <end position="172"/>
    </location>
</feature>
<dbReference type="OrthoDB" id="1441538at2"/>
<dbReference type="KEGG" id="scn:Solca_2671"/>
<dbReference type="SUPFAM" id="SSF51197">
    <property type="entry name" value="Clavaminate synthase-like"/>
    <property type="match status" value="1"/>
</dbReference>
<organism evidence="2 3">
    <name type="scientific">Solitalea canadensis (strain ATCC 29591 / DSM 3403 / JCM 21819 / LMG 8368 / NBRC 15130 / NCIMB 12057 / USAM 9D)</name>
    <name type="common">Flexibacter canadensis</name>
    <dbReference type="NCBI Taxonomy" id="929556"/>
    <lineage>
        <taxon>Bacteria</taxon>
        <taxon>Pseudomonadati</taxon>
        <taxon>Bacteroidota</taxon>
        <taxon>Sphingobacteriia</taxon>
        <taxon>Sphingobacteriales</taxon>
        <taxon>Sphingobacteriaceae</taxon>
        <taxon>Solitalea</taxon>
    </lineage>
</organism>